<feature type="compositionally biased region" description="Polar residues" evidence="1">
    <location>
        <begin position="54"/>
        <end position="64"/>
    </location>
</feature>
<dbReference type="AlphaFoldDB" id="A0A9W6N113"/>
<evidence type="ECO:0000256" key="1">
    <source>
        <dbReference type="SAM" id="MobiDB-lite"/>
    </source>
</evidence>
<keyword evidence="3" id="KW-1185">Reference proteome</keyword>
<feature type="region of interest" description="Disordered" evidence="1">
    <location>
        <begin position="35"/>
        <end position="64"/>
    </location>
</feature>
<sequence>MRRPAAKIIAAVIAALAVAFIAAAVGIWAGRAPGPTGGAATTHDEAAKAASRAMTFTQPEAPSK</sequence>
<organism evidence="2 3">
    <name type="scientific">Ancylobacter dichloromethanicus</name>
    <dbReference type="NCBI Taxonomy" id="518825"/>
    <lineage>
        <taxon>Bacteria</taxon>
        <taxon>Pseudomonadati</taxon>
        <taxon>Pseudomonadota</taxon>
        <taxon>Alphaproteobacteria</taxon>
        <taxon>Hyphomicrobiales</taxon>
        <taxon>Xanthobacteraceae</taxon>
        <taxon>Ancylobacter</taxon>
    </lineage>
</organism>
<dbReference type="RefSeq" id="WP_213375934.1">
    <property type="nucleotide sequence ID" value="NZ_BSFJ01000031.1"/>
</dbReference>
<dbReference type="EMBL" id="BSFJ01000031">
    <property type="protein sequence ID" value="GLK73645.1"/>
    <property type="molecule type" value="Genomic_DNA"/>
</dbReference>
<comment type="caution">
    <text evidence="2">The sequence shown here is derived from an EMBL/GenBank/DDBJ whole genome shotgun (WGS) entry which is preliminary data.</text>
</comment>
<proteinExistence type="predicted"/>
<evidence type="ECO:0000313" key="3">
    <source>
        <dbReference type="Proteomes" id="UP001143370"/>
    </source>
</evidence>
<evidence type="ECO:0000313" key="2">
    <source>
        <dbReference type="EMBL" id="GLK73645.1"/>
    </source>
</evidence>
<name>A0A9W6N113_9HYPH</name>
<gene>
    <name evidence="2" type="ORF">GCM10017643_37630</name>
</gene>
<protein>
    <submittedName>
        <fullName evidence="2">Uncharacterized protein</fullName>
    </submittedName>
</protein>
<accession>A0A9W6N113</accession>
<reference evidence="2" key="2">
    <citation type="submission" date="2023-01" db="EMBL/GenBank/DDBJ databases">
        <authorList>
            <person name="Sun Q."/>
            <person name="Evtushenko L."/>
        </authorList>
    </citation>
    <scope>NUCLEOTIDE SEQUENCE</scope>
    <source>
        <strain evidence="2">VKM B-2484</strain>
    </source>
</reference>
<reference evidence="2" key="1">
    <citation type="journal article" date="2014" name="Int. J. Syst. Evol. Microbiol.">
        <title>Complete genome sequence of Corynebacterium casei LMG S-19264T (=DSM 44701T), isolated from a smear-ripened cheese.</title>
        <authorList>
            <consortium name="US DOE Joint Genome Institute (JGI-PGF)"/>
            <person name="Walter F."/>
            <person name="Albersmeier A."/>
            <person name="Kalinowski J."/>
            <person name="Ruckert C."/>
        </authorList>
    </citation>
    <scope>NUCLEOTIDE SEQUENCE</scope>
    <source>
        <strain evidence="2">VKM B-2484</strain>
    </source>
</reference>
<dbReference type="Proteomes" id="UP001143370">
    <property type="component" value="Unassembled WGS sequence"/>
</dbReference>